<organism evidence="8 9">
    <name type="scientific">Nitratireductor pacificus pht-3B</name>
    <dbReference type="NCBI Taxonomy" id="391937"/>
    <lineage>
        <taxon>Bacteria</taxon>
        <taxon>Pseudomonadati</taxon>
        <taxon>Pseudomonadota</taxon>
        <taxon>Alphaproteobacteria</taxon>
        <taxon>Hyphomicrobiales</taxon>
        <taxon>Phyllobacteriaceae</taxon>
        <taxon>Nitratireductor</taxon>
    </lineage>
</organism>
<dbReference type="PANTHER" id="PTHR23519:SF1">
    <property type="entry name" value="AUTOPHAGY-RELATED PROTEIN 22"/>
    <property type="match status" value="1"/>
</dbReference>
<feature type="transmembrane region" description="Helical" evidence="7">
    <location>
        <begin position="229"/>
        <end position="247"/>
    </location>
</feature>
<evidence type="ECO:0000313" key="8">
    <source>
        <dbReference type="EMBL" id="EKF19108.1"/>
    </source>
</evidence>
<proteinExistence type="predicted"/>
<comment type="caution">
    <text evidence="8">The sequence shown here is derived from an EMBL/GenBank/DDBJ whole genome shotgun (WGS) entry which is preliminary data.</text>
</comment>
<keyword evidence="3 7" id="KW-0812">Transmembrane</keyword>
<dbReference type="Gene3D" id="1.20.1250.20">
    <property type="entry name" value="MFS general substrate transporter like domains"/>
    <property type="match status" value="1"/>
</dbReference>
<keyword evidence="5 7" id="KW-0472">Membrane</keyword>
<dbReference type="SUPFAM" id="SSF103473">
    <property type="entry name" value="MFS general substrate transporter"/>
    <property type="match status" value="1"/>
</dbReference>
<feature type="compositionally biased region" description="Basic and acidic residues" evidence="6">
    <location>
        <begin position="7"/>
        <end position="16"/>
    </location>
</feature>
<keyword evidence="4 7" id="KW-1133">Transmembrane helix</keyword>
<evidence type="ECO:0000256" key="2">
    <source>
        <dbReference type="ARBA" id="ARBA00022448"/>
    </source>
</evidence>
<evidence type="ECO:0000256" key="6">
    <source>
        <dbReference type="SAM" id="MobiDB-lite"/>
    </source>
</evidence>
<evidence type="ECO:0000256" key="4">
    <source>
        <dbReference type="ARBA" id="ARBA00022989"/>
    </source>
</evidence>
<evidence type="ECO:0000256" key="1">
    <source>
        <dbReference type="ARBA" id="ARBA00004127"/>
    </source>
</evidence>
<dbReference type="PANTHER" id="PTHR23519">
    <property type="entry name" value="AUTOPHAGY-RELATED PROTEIN 22"/>
    <property type="match status" value="1"/>
</dbReference>
<feature type="transmembrane region" description="Helical" evidence="7">
    <location>
        <begin position="109"/>
        <end position="128"/>
    </location>
</feature>
<dbReference type="eggNOG" id="COG2270">
    <property type="taxonomic scope" value="Bacteria"/>
</dbReference>
<sequence length="485" mass="51055">MAGRPEGGVKERDMTHESTVSSADQMSPHPAVPRRGIWGWMLFDWAQQPFHTLIITFVFAPYFASAVAPDAARGQELWGLATGIGGLAIALSSPVLGAIADATGPRKPWILAFSLIGVLACASLWFAMPGAGHVGLVLIAVALAVFGMEFAAVFNNAMMPDLVPRSELGRLSGSAWGLGYLGGLVSLVLVLGFMSAQPETGRTLLGLEPIFGLDAGLREGDRASGPLTALWYLVFVLPMLLFTPDVARRKAATGAVREGMARLADTLKRLPRERSYFSFLLSSMFYRDALNALYAFGGIYAAGVLSWSITQIGLFGILANVTGALGAWLGGRMDRAFGPKLVVGVSIVVLTLCALLVISTTRDEILFLPLSGATSLPDIAFFVAGAFIGAAGGSIQAASRTLLVDQVPRPRVTEAFGLYALSGKATSFIGPFAIALATGYFASEAFGLSNEDAQRLGVTPILVLFLIGLALLPFVKSRHGEASAA</sequence>
<feature type="transmembrane region" description="Helical" evidence="7">
    <location>
        <begin position="175"/>
        <end position="196"/>
    </location>
</feature>
<dbReference type="EMBL" id="AMRM01000009">
    <property type="protein sequence ID" value="EKF19108.1"/>
    <property type="molecule type" value="Genomic_DNA"/>
</dbReference>
<feature type="transmembrane region" description="Helical" evidence="7">
    <location>
        <begin position="415"/>
        <end position="437"/>
    </location>
</feature>
<feature type="transmembrane region" description="Helical" evidence="7">
    <location>
        <begin position="341"/>
        <end position="359"/>
    </location>
</feature>
<dbReference type="InterPro" id="IPR036259">
    <property type="entry name" value="MFS_trans_sf"/>
</dbReference>
<feature type="transmembrane region" description="Helical" evidence="7">
    <location>
        <begin position="457"/>
        <end position="475"/>
    </location>
</feature>
<dbReference type="AlphaFoldDB" id="K2N4I8"/>
<feature type="transmembrane region" description="Helical" evidence="7">
    <location>
        <begin position="276"/>
        <end position="302"/>
    </location>
</feature>
<evidence type="ECO:0000256" key="7">
    <source>
        <dbReference type="SAM" id="Phobius"/>
    </source>
</evidence>
<gene>
    <name evidence="8" type="ORF">NA2_10008</name>
</gene>
<feature type="transmembrane region" description="Helical" evidence="7">
    <location>
        <begin position="134"/>
        <end position="154"/>
    </location>
</feature>
<feature type="transmembrane region" description="Helical" evidence="7">
    <location>
        <begin position="308"/>
        <end position="329"/>
    </location>
</feature>
<evidence type="ECO:0000313" key="9">
    <source>
        <dbReference type="Proteomes" id="UP000006786"/>
    </source>
</evidence>
<dbReference type="PATRIC" id="fig|391937.3.peg.2062"/>
<comment type="subcellular location">
    <subcellularLocation>
        <location evidence="1">Endomembrane system</location>
        <topology evidence="1">Multi-pass membrane protein</topology>
    </subcellularLocation>
</comment>
<feature type="transmembrane region" description="Helical" evidence="7">
    <location>
        <begin position="77"/>
        <end position="97"/>
    </location>
</feature>
<dbReference type="STRING" id="391937.NA2_10008"/>
<feature type="transmembrane region" description="Helical" evidence="7">
    <location>
        <begin position="50"/>
        <end position="71"/>
    </location>
</feature>
<dbReference type="Proteomes" id="UP000006786">
    <property type="component" value="Unassembled WGS sequence"/>
</dbReference>
<name>K2N4I8_9HYPH</name>
<dbReference type="InterPro" id="IPR050495">
    <property type="entry name" value="ATG22/LtaA_families"/>
</dbReference>
<dbReference type="InterPro" id="IPR024671">
    <property type="entry name" value="Atg22-like"/>
</dbReference>
<keyword evidence="9" id="KW-1185">Reference proteome</keyword>
<feature type="transmembrane region" description="Helical" evidence="7">
    <location>
        <begin position="379"/>
        <end position="403"/>
    </location>
</feature>
<keyword evidence="2" id="KW-0813">Transport</keyword>
<evidence type="ECO:0000256" key="3">
    <source>
        <dbReference type="ARBA" id="ARBA00022692"/>
    </source>
</evidence>
<dbReference type="Pfam" id="PF11700">
    <property type="entry name" value="ATG22"/>
    <property type="match status" value="1"/>
</dbReference>
<reference evidence="8 9" key="1">
    <citation type="journal article" date="2012" name="J. Bacteriol.">
        <title>Genome Sequence of Nitratireductor pacificus Type Strain pht-3B.</title>
        <authorList>
            <person name="Lai Q."/>
            <person name="Li G."/>
            <person name="Shao Z."/>
        </authorList>
    </citation>
    <scope>NUCLEOTIDE SEQUENCE [LARGE SCALE GENOMIC DNA]</scope>
    <source>
        <strain evidence="9">pht-3B</strain>
    </source>
</reference>
<evidence type="ECO:0000256" key="5">
    <source>
        <dbReference type="ARBA" id="ARBA00023136"/>
    </source>
</evidence>
<dbReference type="GO" id="GO:0012505">
    <property type="term" value="C:endomembrane system"/>
    <property type="evidence" value="ECO:0007669"/>
    <property type="project" value="UniProtKB-SubCell"/>
</dbReference>
<accession>K2N4I8</accession>
<feature type="region of interest" description="Disordered" evidence="6">
    <location>
        <begin position="1"/>
        <end position="29"/>
    </location>
</feature>
<protein>
    <submittedName>
        <fullName evidence="8">Major facilitator superfamily transporter</fullName>
    </submittedName>
</protein>